<keyword evidence="8" id="KW-1185">Reference proteome</keyword>
<dbReference type="GO" id="GO:0051287">
    <property type="term" value="F:NAD binding"/>
    <property type="evidence" value="ECO:0007669"/>
    <property type="project" value="InterPro"/>
</dbReference>
<dbReference type="Pfam" id="PF02826">
    <property type="entry name" value="2-Hacid_dh_C"/>
    <property type="match status" value="1"/>
</dbReference>
<evidence type="ECO:0000256" key="4">
    <source>
        <dbReference type="RuleBase" id="RU003719"/>
    </source>
</evidence>
<dbReference type="CDD" id="cd05300">
    <property type="entry name" value="2-Hacid_dh_1"/>
    <property type="match status" value="1"/>
</dbReference>
<dbReference type="Gene3D" id="3.40.50.720">
    <property type="entry name" value="NAD(P)-binding Rossmann-like Domain"/>
    <property type="match status" value="2"/>
</dbReference>
<evidence type="ECO:0000256" key="2">
    <source>
        <dbReference type="ARBA" id="ARBA00023002"/>
    </source>
</evidence>
<dbReference type="GO" id="GO:0016616">
    <property type="term" value="F:oxidoreductase activity, acting on the CH-OH group of donors, NAD or NADP as acceptor"/>
    <property type="evidence" value="ECO:0007669"/>
    <property type="project" value="InterPro"/>
</dbReference>
<dbReference type="Proteomes" id="UP000267250">
    <property type="component" value="Chromosome"/>
</dbReference>
<organism evidence="7 8">
    <name type="scientific">Anoxybacter fermentans</name>
    <dbReference type="NCBI Taxonomy" id="1323375"/>
    <lineage>
        <taxon>Bacteria</taxon>
        <taxon>Bacillati</taxon>
        <taxon>Bacillota</taxon>
        <taxon>Clostridia</taxon>
        <taxon>Halanaerobiales</taxon>
        <taxon>Anoxybacter</taxon>
    </lineage>
</organism>
<evidence type="ECO:0000259" key="6">
    <source>
        <dbReference type="Pfam" id="PF02826"/>
    </source>
</evidence>
<dbReference type="PANTHER" id="PTHR43333">
    <property type="entry name" value="2-HACID_DH_C DOMAIN-CONTAINING PROTEIN"/>
    <property type="match status" value="1"/>
</dbReference>
<feature type="domain" description="D-isomer specific 2-hydroxyacid dehydrogenase NAD-binding" evidence="6">
    <location>
        <begin position="108"/>
        <end position="281"/>
    </location>
</feature>
<dbReference type="RefSeq" id="WP_127016926.1">
    <property type="nucleotide sequence ID" value="NZ_CP016379.1"/>
</dbReference>
<dbReference type="EMBL" id="CP016379">
    <property type="protein sequence ID" value="AZR73586.1"/>
    <property type="molecule type" value="Genomic_DNA"/>
</dbReference>
<evidence type="ECO:0000313" key="8">
    <source>
        <dbReference type="Proteomes" id="UP000267250"/>
    </source>
</evidence>
<accession>A0A3S9SZ18</accession>
<dbReference type="SUPFAM" id="SSF52283">
    <property type="entry name" value="Formate/glycerate dehydrogenase catalytic domain-like"/>
    <property type="match status" value="1"/>
</dbReference>
<evidence type="ECO:0000256" key="1">
    <source>
        <dbReference type="ARBA" id="ARBA00005854"/>
    </source>
</evidence>
<evidence type="ECO:0000259" key="5">
    <source>
        <dbReference type="Pfam" id="PF00389"/>
    </source>
</evidence>
<dbReference type="AlphaFoldDB" id="A0A3S9SZ18"/>
<feature type="domain" description="D-isomer specific 2-hydroxyacid dehydrogenase catalytic" evidence="5">
    <location>
        <begin position="7"/>
        <end position="312"/>
    </location>
</feature>
<evidence type="ECO:0000313" key="7">
    <source>
        <dbReference type="EMBL" id="AZR73586.1"/>
    </source>
</evidence>
<dbReference type="SUPFAM" id="SSF51735">
    <property type="entry name" value="NAD(P)-binding Rossmann-fold domains"/>
    <property type="match status" value="1"/>
</dbReference>
<sequence>MKILIGSKVNSRHIKRLKTIGEELGVELNIVCSEDKAVLKKEVEDAEVLVIWWSTFDPEYVRVGKKLKWIQTLTAGVDSFLLPEVKERGIILTSMKGIHGIPMSEHIMGMLLGVIRGLFKLRENQRQKKWDRPRVEELYGKTLVILGLGNIGIELAKRAKAFGMRVIGVKKTLEKVEFADQVYSSDQWLTAIEEGDVIITILPYTPETYHMIGEDAFARMKNEAIFMNFGRGNVVDEKALIEALKAGQIRAAILDVFEEEPLDPDSPLWEMENVYISPHMSALSNHYMERAFEILARNLQHYIKGESLENVVDFTKGY</sequence>
<dbReference type="InterPro" id="IPR006140">
    <property type="entry name" value="D-isomer_DH_NAD-bd"/>
</dbReference>
<comment type="similarity">
    <text evidence="1 4">Belongs to the D-isomer specific 2-hydroxyacid dehydrogenase family.</text>
</comment>
<reference evidence="7 8" key="1">
    <citation type="submission" date="2016-07" db="EMBL/GenBank/DDBJ databases">
        <title>Genome and transcriptome analysis of iron-reducing fermentative bacteria Anoxybacter fermentans.</title>
        <authorList>
            <person name="Zeng X."/>
            <person name="Shao Z."/>
        </authorList>
    </citation>
    <scope>NUCLEOTIDE SEQUENCE [LARGE SCALE GENOMIC DNA]</scope>
    <source>
        <strain evidence="7 8">DY22613</strain>
    </source>
</reference>
<dbReference type="PANTHER" id="PTHR43333:SF1">
    <property type="entry name" value="D-ISOMER SPECIFIC 2-HYDROXYACID DEHYDROGENASE NAD-BINDING DOMAIN-CONTAINING PROTEIN"/>
    <property type="match status" value="1"/>
</dbReference>
<evidence type="ECO:0008006" key="9">
    <source>
        <dbReference type="Google" id="ProtNLM"/>
    </source>
</evidence>
<evidence type="ECO:0000256" key="3">
    <source>
        <dbReference type="ARBA" id="ARBA00023027"/>
    </source>
</evidence>
<keyword evidence="2 4" id="KW-0560">Oxidoreductase</keyword>
<protein>
    <recommendedName>
        <fullName evidence="9">D-isomer specific 2-hydroxyacid dehydrogenase NAD-binding domain-containing protein</fullName>
    </recommendedName>
</protein>
<dbReference type="OrthoDB" id="9805416at2"/>
<gene>
    <name evidence="7" type="ORF">BBF96_09405</name>
</gene>
<dbReference type="InterPro" id="IPR036291">
    <property type="entry name" value="NAD(P)-bd_dom_sf"/>
</dbReference>
<dbReference type="KEGG" id="aft:BBF96_09405"/>
<dbReference type="FunFam" id="3.40.50.720:FF:000363">
    <property type="entry name" value="D-isomer specific 2-hydroxyacid dehydrogenase"/>
    <property type="match status" value="1"/>
</dbReference>
<name>A0A3S9SZ18_9FIRM</name>
<proteinExistence type="inferred from homology"/>
<dbReference type="InterPro" id="IPR006139">
    <property type="entry name" value="D-isomer_2_OHA_DH_cat_dom"/>
</dbReference>
<keyword evidence="3" id="KW-0520">NAD</keyword>
<dbReference type="Pfam" id="PF00389">
    <property type="entry name" value="2-Hacid_dh"/>
    <property type="match status" value="1"/>
</dbReference>